<feature type="compositionally biased region" description="Acidic residues" evidence="1">
    <location>
        <begin position="373"/>
        <end position="384"/>
    </location>
</feature>
<keyword evidence="3" id="KW-1185">Reference proteome</keyword>
<comment type="caution">
    <text evidence="2">The sequence shown here is derived from an EMBL/GenBank/DDBJ whole genome shotgun (WGS) entry which is preliminary data.</text>
</comment>
<accession>A0A1Q9EFL8</accession>
<feature type="region of interest" description="Disordered" evidence="1">
    <location>
        <begin position="265"/>
        <end position="297"/>
    </location>
</feature>
<protein>
    <submittedName>
        <fullName evidence="2">Uncharacterized protein</fullName>
    </submittedName>
</protein>
<name>A0A1Q9EFL8_SYMMI</name>
<evidence type="ECO:0000256" key="1">
    <source>
        <dbReference type="SAM" id="MobiDB-lite"/>
    </source>
</evidence>
<evidence type="ECO:0000313" key="2">
    <source>
        <dbReference type="EMBL" id="OLQ06223.1"/>
    </source>
</evidence>
<dbReference type="Proteomes" id="UP000186817">
    <property type="component" value="Unassembled WGS sequence"/>
</dbReference>
<sequence length="540" mass="57623">MASDLPTDAQLAAITTIAQAIAWVGLDAAAWAAVDVALGNVPSLRILGNIPADALRLAVHAARVAVPESGTPGGPDHVPATQRGLTVVESTQVGLLWRVARRKAEKADAELFLTTPTPALTTGPGGVGTGAGTGQPAPAAAATGPGNDPAKRKIKVSSVLDQADEAEVPELNRAEIDGYFKVLEKNKGGPVRPETEPSPEQVSALKVRLVDLDMSPYADFALFVGFQHRFAKSLKFKNHLLQPDGSFRTVEEFLDLQELVQAGTAGTGQSGRMGLEPGYLYDNGVEKTTKRPRPERSSAASKPILFLFKCGLASSSVGLCFALRACSTCSLVPFLAPSDTVLCPPSAAKGTEQDVDDEFAKDDSSDGPSTADGGDDSDLSDDSMDDDLHDCNDLNLDNKEQDEPLCEANTSLVMPSVKELPPRCPIALIDGKVHLRMLRSQKKQRLACINEEFRADKPKWLAYLGKLVANELLPRVPVGVKAHSWDNAVEALKQLHEWMQSDDAEHLRQAYKPCLGFRCDCCGSAVRPDEQVCAVCGSLA</sequence>
<dbReference type="EMBL" id="LSRX01000165">
    <property type="protein sequence ID" value="OLQ06223.1"/>
    <property type="molecule type" value="Genomic_DNA"/>
</dbReference>
<feature type="compositionally biased region" description="Gly residues" evidence="1">
    <location>
        <begin position="123"/>
        <end position="133"/>
    </location>
</feature>
<dbReference type="OrthoDB" id="428113at2759"/>
<evidence type="ECO:0000313" key="3">
    <source>
        <dbReference type="Proteomes" id="UP000186817"/>
    </source>
</evidence>
<proteinExistence type="predicted"/>
<feature type="region of interest" description="Disordered" evidence="1">
    <location>
        <begin position="347"/>
        <end position="384"/>
    </location>
</feature>
<organism evidence="2 3">
    <name type="scientific">Symbiodinium microadriaticum</name>
    <name type="common">Dinoflagellate</name>
    <name type="synonym">Zooxanthella microadriatica</name>
    <dbReference type="NCBI Taxonomy" id="2951"/>
    <lineage>
        <taxon>Eukaryota</taxon>
        <taxon>Sar</taxon>
        <taxon>Alveolata</taxon>
        <taxon>Dinophyceae</taxon>
        <taxon>Suessiales</taxon>
        <taxon>Symbiodiniaceae</taxon>
        <taxon>Symbiodinium</taxon>
    </lineage>
</organism>
<gene>
    <name evidence="2" type="ORF">AK812_SmicGene10554</name>
</gene>
<dbReference type="AlphaFoldDB" id="A0A1Q9EFL8"/>
<feature type="compositionally biased region" description="Basic and acidic residues" evidence="1">
    <location>
        <begin position="284"/>
        <end position="296"/>
    </location>
</feature>
<feature type="region of interest" description="Disordered" evidence="1">
    <location>
        <begin position="116"/>
        <end position="151"/>
    </location>
</feature>
<reference evidence="2 3" key="1">
    <citation type="submission" date="2016-02" db="EMBL/GenBank/DDBJ databases">
        <title>Genome analysis of coral dinoflagellate symbionts highlights evolutionary adaptations to a symbiotic lifestyle.</title>
        <authorList>
            <person name="Aranda M."/>
            <person name="Li Y."/>
            <person name="Liew Y.J."/>
            <person name="Baumgarten S."/>
            <person name="Simakov O."/>
            <person name="Wilson M."/>
            <person name="Piel J."/>
            <person name="Ashoor H."/>
            <person name="Bougouffa S."/>
            <person name="Bajic V.B."/>
            <person name="Ryu T."/>
            <person name="Ravasi T."/>
            <person name="Bayer T."/>
            <person name="Micklem G."/>
            <person name="Kim H."/>
            <person name="Bhak J."/>
            <person name="Lajeunesse T.C."/>
            <person name="Voolstra C.R."/>
        </authorList>
    </citation>
    <scope>NUCLEOTIDE SEQUENCE [LARGE SCALE GENOMIC DNA]</scope>
    <source>
        <strain evidence="2 3">CCMP2467</strain>
    </source>
</reference>
<feature type="compositionally biased region" description="Low complexity" evidence="1">
    <location>
        <begin position="134"/>
        <end position="148"/>
    </location>
</feature>